<name>A0ACB7ZAS8_9ERIC</name>
<keyword evidence="2" id="KW-1185">Reference proteome</keyword>
<comment type="caution">
    <text evidence="1">The sequence shown here is derived from an EMBL/GenBank/DDBJ whole genome shotgun (WGS) entry which is preliminary data.</text>
</comment>
<evidence type="ECO:0000313" key="2">
    <source>
        <dbReference type="Proteomes" id="UP000828048"/>
    </source>
</evidence>
<evidence type="ECO:0000313" key="1">
    <source>
        <dbReference type="EMBL" id="KAH7862934.1"/>
    </source>
</evidence>
<gene>
    <name evidence="1" type="ORF">Vadar_011285</name>
</gene>
<protein>
    <submittedName>
        <fullName evidence="1">Uncharacterized protein</fullName>
    </submittedName>
</protein>
<reference evidence="1 2" key="1">
    <citation type="journal article" date="2021" name="Hortic Res">
        <title>High-quality reference genome and annotation aids understanding of berry development for evergreen blueberry (Vaccinium darrowii).</title>
        <authorList>
            <person name="Yu J."/>
            <person name="Hulse-Kemp A.M."/>
            <person name="Babiker E."/>
            <person name="Staton M."/>
        </authorList>
    </citation>
    <scope>NUCLEOTIDE SEQUENCE [LARGE SCALE GENOMIC DNA]</scope>
    <source>
        <strain evidence="2">cv. NJ 8807/NJ 8810</strain>
        <tissue evidence="1">Young leaf</tissue>
    </source>
</reference>
<dbReference type="Proteomes" id="UP000828048">
    <property type="component" value="Chromosome 12"/>
</dbReference>
<dbReference type="EMBL" id="CM037162">
    <property type="protein sequence ID" value="KAH7862934.1"/>
    <property type="molecule type" value="Genomic_DNA"/>
</dbReference>
<accession>A0ACB7ZAS8</accession>
<proteinExistence type="predicted"/>
<sequence>MHIDGASNNRGTGAGVVLISPEDTLHECVMSIGFPATNNETEYEALIASLCLAKGLGVEELQFYNDSMLVINQLNREYISREHQMLKYISHI</sequence>
<organism evidence="1 2">
    <name type="scientific">Vaccinium darrowii</name>
    <dbReference type="NCBI Taxonomy" id="229202"/>
    <lineage>
        <taxon>Eukaryota</taxon>
        <taxon>Viridiplantae</taxon>
        <taxon>Streptophyta</taxon>
        <taxon>Embryophyta</taxon>
        <taxon>Tracheophyta</taxon>
        <taxon>Spermatophyta</taxon>
        <taxon>Magnoliopsida</taxon>
        <taxon>eudicotyledons</taxon>
        <taxon>Gunneridae</taxon>
        <taxon>Pentapetalae</taxon>
        <taxon>asterids</taxon>
        <taxon>Ericales</taxon>
        <taxon>Ericaceae</taxon>
        <taxon>Vaccinioideae</taxon>
        <taxon>Vaccinieae</taxon>
        <taxon>Vaccinium</taxon>
    </lineage>
</organism>